<sequence length="281" mass="31599">MRDPKDWDGTEQAVSRARGGRFRDELPGLLATARRVDGDRGEAWVAASAAVEILQWQDAFTEAADLAETLIRSDGPLGGELCDHGQTLVNALLHAEWRTGVPAQPRLAALADRVPEGRVLRRRIDDAVRRLETTPAAEDQNFWFNWGRDPQSPDGVIGSWVLEEDYASLPRDRKFTYWRVLHDISDFDRAERIRQETGELPDDFSVCLWLAGCHGLRGDLATGEELLLAAHARWWPFDTASALPTEPVANVHLRPLVTDRVREYYLTTPIGPEAKDRTQQS</sequence>
<dbReference type="RefSeq" id="WP_380588264.1">
    <property type="nucleotide sequence ID" value="NZ_JBHSQJ010000128.1"/>
</dbReference>
<evidence type="ECO:0000313" key="1">
    <source>
        <dbReference type="EMBL" id="MFC5910670.1"/>
    </source>
</evidence>
<proteinExistence type="predicted"/>
<dbReference type="EMBL" id="JBHSQJ010000128">
    <property type="protein sequence ID" value="MFC5910670.1"/>
    <property type="molecule type" value="Genomic_DNA"/>
</dbReference>
<protein>
    <recommendedName>
        <fullName evidence="3">DUF4034 domain-containing protein</fullName>
    </recommendedName>
</protein>
<organism evidence="1 2">
    <name type="scientific">Streptacidiphilus monticola</name>
    <dbReference type="NCBI Taxonomy" id="2161674"/>
    <lineage>
        <taxon>Bacteria</taxon>
        <taxon>Bacillati</taxon>
        <taxon>Actinomycetota</taxon>
        <taxon>Actinomycetes</taxon>
        <taxon>Kitasatosporales</taxon>
        <taxon>Streptomycetaceae</taxon>
        <taxon>Streptacidiphilus</taxon>
    </lineage>
</organism>
<reference evidence="2" key="1">
    <citation type="journal article" date="2019" name="Int. J. Syst. Evol. Microbiol.">
        <title>The Global Catalogue of Microorganisms (GCM) 10K type strain sequencing project: providing services to taxonomists for standard genome sequencing and annotation.</title>
        <authorList>
            <consortium name="The Broad Institute Genomics Platform"/>
            <consortium name="The Broad Institute Genome Sequencing Center for Infectious Disease"/>
            <person name="Wu L."/>
            <person name="Ma J."/>
        </authorList>
    </citation>
    <scope>NUCLEOTIDE SEQUENCE [LARGE SCALE GENOMIC DNA]</scope>
    <source>
        <strain evidence="2">JCM 4816</strain>
    </source>
</reference>
<comment type="caution">
    <text evidence="1">The sequence shown here is derived from an EMBL/GenBank/DDBJ whole genome shotgun (WGS) entry which is preliminary data.</text>
</comment>
<evidence type="ECO:0000313" key="2">
    <source>
        <dbReference type="Proteomes" id="UP001596174"/>
    </source>
</evidence>
<accession>A0ABW1G7E3</accession>
<name>A0ABW1G7E3_9ACTN</name>
<evidence type="ECO:0008006" key="3">
    <source>
        <dbReference type="Google" id="ProtNLM"/>
    </source>
</evidence>
<gene>
    <name evidence="1" type="ORF">ACFP3V_26115</name>
</gene>
<keyword evidence="2" id="KW-1185">Reference proteome</keyword>
<dbReference type="Proteomes" id="UP001596174">
    <property type="component" value="Unassembled WGS sequence"/>
</dbReference>